<feature type="binding site" evidence="9">
    <location>
        <position position="308"/>
    </location>
    <ligand>
        <name>Mg(2+)</name>
        <dbReference type="ChEBI" id="CHEBI:18420"/>
    </ligand>
</feature>
<keyword evidence="10" id="KW-0411">Iron-sulfur</keyword>
<proteinExistence type="inferred from homology"/>
<evidence type="ECO:0000256" key="8">
    <source>
        <dbReference type="PIRNR" id="PIRNR000485"/>
    </source>
</evidence>
<comment type="catalytic activity">
    <reaction evidence="8">
        <text>5-phospho-beta-D-ribosylamine + L-glutamate + diphosphate = 5-phospho-alpha-D-ribose 1-diphosphate + L-glutamine + H2O</text>
        <dbReference type="Rhea" id="RHEA:14905"/>
        <dbReference type="ChEBI" id="CHEBI:15377"/>
        <dbReference type="ChEBI" id="CHEBI:29985"/>
        <dbReference type="ChEBI" id="CHEBI:33019"/>
        <dbReference type="ChEBI" id="CHEBI:58017"/>
        <dbReference type="ChEBI" id="CHEBI:58359"/>
        <dbReference type="ChEBI" id="CHEBI:58681"/>
        <dbReference type="EC" id="2.4.2.14"/>
    </reaction>
</comment>
<dbReference type="GO" id="GO:0004044">
    <property type="term" value="F:amidophosphoribosyltransferase activity"/>
    <property type="evidence" value="ECO:0007669"/>
    <property type="project" value="UniProtKB-EC"/>
</dbReference>
<feature type="binding site" evidence="10">
    <location>
        <position position="486"/>
    </location>
    <ligand>
        <name>[4Fe-4S] cluster</name>
        <dbReference type="ChEBI" id="CHEBI:49883"/>
    </ligand>
</feature>
<keyword evidence="4 8" id="KW-0328">Glycosyltransferase</keyword>
<keyword evidence="7" id="KW-0315">Glutamine amidotransferase</keyword>
<dbReference type="CDD" id="cd06223">
    <property type="entry name" value="PRTases_typeI"/>
    <property type="match status" value="1"/>
</dbReference>
<keyword evidence="6 8" id="KW-0658">Purine biosynthesis</keyword>
<feature type="binding site" evidence="10">
    <location>
        <position position="489"/>
    </location>
    <ligand>
        <name>[4Fe-4S] cluster</name>
        <dbReference type="ChEBI" id="CHEBI:49883"/>
    </ligand>
</feature>
<dbReference type="Proteomes" id="UP000249239">
    <property type="component" value="Unassembled WGS sequence"/>
</dbReference>
<sequence>MIISDSGTFPYLLMCDDFDFYLDTEKSTMSGFFGTISKRDCVMDVFYGTDYHSHLGTKRGGMAFFDKKKGFQRAIHSLEDGYFRNKFDNDIKKFVGCAGIGVISDYEAQPIVVSSHLGRFAVVTVGKIANIDELEQESMALRRTFSETSQGGVNPTELVARLIAESDDFVSGINHVFAQIKGSCSLLILTESHIIVARDKMGRTPIVIGKNADGYAATFETCAFPNLDYETEYYLGPGEIVRMDANGYEQLQKPGDKMQICTFLWVYYGYPPSCYERINVDDTRFRCGEALAKNDDVQADFVGGIPDSGVGHAMGYSNAKCIPFKRPYAKYTPTWPRSFMPQNQETRDLVARMKLITNESVVKGKRGVFLDDSIVRGTQLRDNVKQLLEGGIQEMHMRIACPPLTYPCEYLNFSRSRSSLDLATRKAILHLEGSEDADLSAYSDPDSPKYAAMVEHIRKDLNLTSLKFQRLDDLIEAIGLPKEKLCTHCWDGTGCF</sequence>
<evidence type="ECO:0000256" key="7">
    <source>
        <dbReference type="ARBA" id="ARBA00022962"/>
    </source>
</evidence>
<dbReference type="PIRSF" id="PIRSF000485">
    <property type="entry name" value="Amd_phspho_trans"/>
    <property type="match status" value="1"/>
</dbReference>
<accession>A0A2W7N8M2</accession>
<comment type="pathway">
    <text evidence="1 8">Purine metabolism; IMP biosynthesis via de novo pathway; N(1)-(5-phospho-D-ribosyl)glycinamide from 5-phospho-alpha-D-ribose 1-diphosphate: step 1/2.</text>
</comment>
<evidence type="ECO:0000256" key="1">
    <source>
        <dbReference type="ARBA" id="ARBA00005209"/>
    </source>
</evidence>
<dbReference type="InterPro" id="IPR000836">
    <property type="entry name" value="PRTase_dom"/>
</dbReference>
<dbReference type="UniPathway" id="UPA00074">
    <property type="reaction ID" value="UER00124"/>
</dbReference>
<evidence type="ECO:0000259" key="11">
    <source>
        <dbReference type="PROSITE" id="PS51278"/>
    </source>
</evidence>
<evidence type="ECO:0000256" key="5">
    <source>
        <dbReference type="ARBA" id="ARBA00022679"/>
    </source>
</evidence>
<gene>
    <name evidence="12" type="ORF">LX69_01923</name>
</gene>
<keyword evidence="5 8" id="KW-0808">Transferase</keyword>
<feature type="binding site" evidence="9">
    <location>
        <position position="371"/>
    </location>
    <ligand>
        <name>Mg(2+)</name>
        <dbReference type="ChEBI" id="CHEBI:18420"/>
    </ligand>
</feature>
<evidence type="ECO:0000256" key="10">
    <source>
        <dbReference type="PIRSR" id="PIRSR000485-3"/>
    </source>
</evidence>
<feature type="binding site" evidence="9">
    <location>
        <position position="372"/>
    </location>
    <ligand>
        <name>Mg(2+)</name>
        <dbReference type="ChEBI" id="CHEBI:18420"/>
    </ligand>
</feature>
<dbReference type="GO" id="GO:0046872">
    <property type="term" value="F:metal ion binding"/>
    <property type="evidence" value="ECO:0007669"/>
    <property type="project" value="UniProtKB-KW"/>
</dbReference>
<dbReference type="PROSITE" id="PS51278">
    <property type="entry name" value="GATASE_TYPE_2"/>
    <property type="match status" value="1"/>
</dbReference>
<keyword evidence="10" id="KW-0408">Iron</keyword>
<dbReference type="AlphaFoldDB" id="A0A2W7N8M2"/>
<dbReference type="SUPFAM" id="SSF53271">
    <property type="entry name" value="PRTase-like"/>
    <property type="match status" value="1"/>
</dbReference>
<dbReference type="Gene3D" id="3.60.20.10">
    <property type="entry name" value="Glutamine Phosphoribosylpyrophosphate, subunit 1, domain 1"/>
    <property type="match status" value="1"/>
</dbReference>
<evidence type="ECO:0000256" key="4">
    <source>
        <dbReference type="ARBA" id="ARBA00022676"/>
    </source>
</evidence>
<dbReference type="InterPro" id="IPR017932">
    <property type="entry name" value="GATase_2_dom"/>
</dbReference>
<dbReference type="InterPro" id="IPR029057">
    <property type="entry name" value="PRTase-like"/>
</dbReference>
<dbReference type="GO" id="GO:0051536">
    <property type="term" value="F:iron-sulfur cluster binding"/>
    <property type="evidence" value="ECO:0007669"/>
    <property type="project" value="UniProtKB-KW"/>
</dbReference>
<dbReference type="EC" id="2.4.2.14" evidence="3 8"/>
<evidence type="ECO:0000256" key="2">
    <source>
        <dbReference type="ARBA" id="ARBA00010138"/>
    </source>
</evidence>
<keyword evidence="9" id="KW-0479">Metal-binding</keyword>
<dbReference type="RefSeq" id="WP_245934990.1">
    <property type="nucleotide sequence ID" value="NZ_QKZK01000013.1"/>
</dbReference>
<dbReference type="EMBL" id="QKZK01000013">
    <property type="protein sequence ID" value="PZX16428.1"/>
    <property type="molecule type" value="Genomic_DNA"/>
</dbReference>
<evidence type="ECO:0000256" key="6">
    <source>
        <dbReference type="ARBA" id="ARBA00022755"/>
    </source>
</evidence>
<comment type="cofactor">
    <cofactor evidence="10">
        <name>[4Fe-4S] cluster</name>
        <dbReference type="ChEBI" id="CHEBI:49883"/>
    </cofactor>
    <text evidence="10">Binds 1 [4Fe-4S] cluster per subunit.</text>
</comment>
<dbReference type="GO" id="GO:0006189">
    <property type="term" value="P:'de novo' IMP biosynthetic process"/>
    <property type="evidence" value="ECO:0007669"/>
    <property type="project" value="UniProtKB-UniPathway"/>
</dbReference>
<comment type="caution">
    <text evidence="12">The sequence shown here is derived from an EMBL/GenBank/DDBJ whole genome shotgun (WGS) entry which is preliminary data.</text>
</comment>
<dbReference type="InterPro" id="IPR005854">
    <property type="entry name" value="PurF"/>
</dbReference>
<dbReference type="GO" id="GO:0009113">
    <property type="term" value="P:purine nucleobase biosynthetic process"/>
    <property type="evidence" value="ECO:0007669"/>
    <property type="project" value="InterPro"/>
</dbReference>
<protein>
    <recommendedName>
        <fullName evidence="3 8">Amidophosphoribosyltransferase</fullName>
        <shortName evidence="8">ATase</shortName>
        <ecNumber evidence="3 8">2.4.2.14</ecNumber>
    </recommendedName>
    <alternativeName>
        <fullName evidence="8">Glutamine phosphoribosylpyrophosphate amidotransferase</fullName>
    </alternativeName>
</protein>
<reference evidence="12 13" key="1">
    <citation type="submission" date="2018-06" db="EMBL/GenBank/DDBJ databases">
        <title>Genomic Encyclopedia of Archaeal and Bacterial Type Strains, Phase II (KMG-II): from individual species to whole genera.</title>
        <authorList>
            <person name="Goeker M."/>
        </authorList>
    </citation>
    <scope>NUCLEOTIDE SEQUENCE [LARGE SCALE GENOMIC DNA]</scope>
    <source>
        <strain evidence="12 13">DSM 6779</strain>
    </source>
</reference>
<dbReference type="Pfam" id="PF13537">
    <property type="entry name" value="GATase_7"/>
    <property type="match status" value="1"/>
</dbReference>
<comment type="cofactor">
    <cofactor evidence="9">
        <name>Mg(2+)</name>
        <dbReference type="ChEBI" id="CHEBI:18420"/>
    </cofactor>
    <text evidence="9">Binds 1 Mg(2+) ion per subunit.</text>
</comment>
<evidence type="ECO:0000313" key="13">
    <source>
        <dbReference type="Proteomes" id="UP000249239"/>
    </source>
</evidence>
<organism evidence="12 13">
    <name type="scientific">Breznakibacter xylanolyticus</name>
    <dbReference type="NCBI Taxonomy" id="990"/>
    <lineage>
        <taxon>Bacteria</taxon>
        <taxon>Pseudomonadati</taxon>
        <taxon>Bacteroidota</taxon>
        <taxon>Bacteroidia</taxon>
        <taxon>Marinilabiliales</taxon>
        <taxon>Marinilabiliaceae</taxon>
        <taxon>Breznakibacter</taxon>
    </lineage>
</organism>
<evidence type="ECO:0000256" key="9">
    <source>
        <dbReference type="PIRSR" id="PIRSR000485-2"/>
    </source>
</evidence>
<feature type="binding site" evidence="10">
    <location>
        <position position="261"/>
    </location>
    <ligand>
        <name>[4Fe-4S] cluster</name>
        <dbReference type="ChEBI" id="CHEBI:49883"/>
    </ligand>
</feature>
<dbReference type="SUPFAM" id="SSF56235">
    <property type="entry name" value="N-terminal nucleophile aminohydrolases (Ntn hydrolases)"/>
    <property type="match status" value="1"/>
</dbReference>
<feature type="domain" description="Glutamine amidotransferase type-2" evidence="11">
    <location>
        <begin position="30"/>
        <end position="246"/>
    </location>
</feature>
<dbReference type="PANTHER" id="PTHR11907">
    <property type="entry name" value="AMIDOPHOSPHORIBOSYLTRANSFERASE"/>
    <property type="match status" value="1"/>
</dbReference>
<evidence type="ECO:0000313" key="12">
    <source>
        <dbReference type="EMBL" id="PZX16428.1"/>
    </source>
</evidence>
<keyword evidence="9" id="KW-0460">Magnesium</keyword>
<dbReference type="Gene3D" id="3.40.50.2020">
    <property type="match status" value="1"/>
</dbReference>
<comment type="similarity">
    <text evidence="2 8">In the C-terminal section; belongs to the purine/pyrimidine phosphoribosyltransferase family.</text>
</comment>
<evidence type="ECO:0000256" key="3">
    <source>
        <dbReference type="ARBA" id="ARBA00011941"/>
    </source>
</evidence>
<keyword evidence="13" id="KW-1185">Reference proteome</keyword>
<dbReference type="InterPro" id="IPR029055">
    <property type="entry name" value="Ntn_hydrolases_N"/>
</dbReference>
<feature type="binding site" evidence="10">
    <location>
        <position position="408"/>
    </location>
    <ligand>
        <name>[4Fe-4S] cluster</name>
        <dbReference type="ChEBI" id="CHEBI:49883"/>
    </ligand>
</feature>
<name>A0A2W7N8M2_9BACT</name>